<gene>
    <name evidence="3" type="ORF">ATK30_1925</name>
    <name evidence="2" type="ORF">H5411_17265</name>
</gene>
<evidence type="ECO:0000313" key="2">
    <source>
        <dbReference type="EMBL" id="MBB2500872.1"/>
    </source>
</evidence>
<name>A0A2N3WBA7_9PSEU</name>
<dbReference type="Gene3D" id="3.40.50.1820">
    <property type="entry name" value="alpha/beta hydrolase"/>
    <property type="match status" value="1"/>
</dbReference>
<reference evidence="3 4" key="1">
    <citation type="submission" date="2017-12" db="EMBL/GenBank/DDBJ databases">
        <title>Sequencing the genomes of 1000 Actinobacteria strains.</title>
        <authorList>
            <person name="Klenk H.-P."/>
        </authorList>
    </citation>
    <scope>NUCLEOTIDE SEQUENCE [LARGE SCALE GENOMIC DNA]</scope>
    <source>
        <strain evidence="3 4">DSM 45165</strain>
    </source>
</reference>
<dbReference type="PRINTS" id="PR00111">
    <property type="entry name" value="ABHYDROLASE"/>
</dbReference>
<dbReference type="Proteomes" id="UP000550260">
    <property type="component" value="Unassembled WGS sequence"/>
</dbReference>
<organism evidence="3 4">
    <name type="scientific">Amycolatopsis echigonensis</name>
    <dbReference type="NCBI Taxonomy" id="2576905"/>
    <lineage>
        <taxon>Bacteria</taxon>
        <taxon>Bacillati</taxon>
        <taxon>Actinomycetota</taxon>
        <taxon>Actinomycetes</taxon>
        <taxon>Pseudonocardiales</taxon>
        <taxon>Pseudonocardiaceae</taxon>
        <taxon>Amycolatopsis</taxon>
    </lineage>
</organism>
<accession>A0A2N3WBA7</accession>
<keyword evidence="4" id="KW-1185">Reference proteome</keyword>
<dbReference type="EMBL" id="PJMY01000003">
    <property type="protein sequence ID" value="PKV91162.1"/>
    <property type="molecule type" value="Genomic_DNA"/>
</dbReference>
<keyword evidence="2" id="KW-0378">Hydrolase</keyword>
<reference evidence="2 5" key="2">
    <citation type="submission" date="2020-08" db="EMBL/GenBank/DDBJ databases">
        <title>Amycolatopsis echigonensis JCM 21831.</title>
        <authorList>
            <person name="Tedsree N."/>
            <person name="Kuncharoen N."/>
            <person name="Likhitwitayawuid K."/>
            <person name="Tanasupawat S."/>
        </authorList>
    </citation>
    <scope>NUCLEOTIDE SEQUENCE [LARGE SCALE GENOMIC DNA]</scope>
    <source>
        <strain evidence="2 5">JCM 21831</strain>
    </source>
</reference>
<comment type="caution">
    <text evidence="3">The sequence shown here is derived from an EMBL/GenBank/DDBJ whole genome shotgun (WGS) entry which is preliminary data.</text>
</comment>
<dbReference type="SUPFAM" id="SSF53474">
    <property type="entry name" value="alpha/beta-Hydrolases"/>
    <property type="match status" value="1"/>
</dbReference>
<dbReference type="AlphaFoldDB" id="A0A2N3WBA7"/>
<dbReference type="EMBL" id="JACJHR010000022">
    <property type="protein sequence ID" value="MBB2500872.1"/>
    <property type="molecule type" value="Genomic_DNA"/>
</dbReference>
<dbReference type="InterPro" id="IPR050266">
    <property type="entry name" value="AB_hydrolase_sf"/>
</dbReference>
<dbReference type="OrthoDB" id="334507at2"/>
<dbReference type="GO" id="GO:0016787">
    <property type="term" value="F:hydrolase activity"/>
    <property type="evidence" value="ECO:0007669"/>
    <property type="project" value="UniProtKB-KW"/>
</dbReference>
<dbReference type="InterPro" id="IPR000073">
    <property type="entry name" value="AB_hydrolase_1"/>
</dbReference>
<accession>A0A8E1VYX2</accession>
<dbReference type="Pfam" id="PF12697">
    <property type="entry name" value="Abhydrolase_6"/>
    <property type="match status" value="1"/>
</dbReference>
<dbReference type="InterPro" id="IPR029058">
    <property type="entry name" value="AB_hydrolase_fold"/>
</dbReference>
<protein>
    <submittedName>
        <fullName evidence="2">Alpha/beta hydrolase</fullName>
    </submittedName>
    <submittedName>
        <fullName evidence="3">Pimeloyl-ACP methyl ester carboxylesterase</fullName>
    </submittedName>
</protein>
<evidence type="ECO:0000313" key="3">
    <source>
        <dbReference type="EMBL" id="PKV91162.1"/>
    </source>
</evidence>
<evidence type="ECO:0000259" key="1">
    <source>
        <dbReference type="Pfam" id="PF12697"/>
    </source>
</evidence>
<proteinExistence type="predicted"/>
<sequence>MDVFDWQGKHGQRVRWSRQGSGPPLVFCHGTPWSSKLWEPIAATFASDFTVYLWDMPGYGSSSMAEGQDVSLAAQGETFAALLDYWGLEEPDVVAHDYGGAVSLRAFLLHGAAYRSLALVDVVALAPWGSEFFRLVAKNADVFSQLPPNLHEALVREYIAGAAHRPLSAEAHDMLVAPWLGETGQAAFYRQIAQADQRYTDEIEPRYRDVSVPTLVVWGTEDTWIPVDRAHRLAGMIPGAGLELVRSAGHLIQLDAPEALTASLHRWLAR</sequence>
<evidence type="ECO:0000313" key="4">
    <source>
        <dbReference type="Proteomes" id="UP000233750"/>
    </source>
</evidence>
<dbReference type="Proteomes" id="UP000233750">
    <property type="component" value="Unassembled WGS sequence"/>
</dbReference>
<evidence type="ECO:0000313" key="5">
    <source>
        <dbReference type="Proteomes" id="UP000550260"/>
    </source>
</evidence>
<feature type="domain" description="AB hydrolase-1" evidence="1">
    <location>
        <begin position="25"/>
        <end position="260"/>
    </location>
</feature>
<dbReference type="PANTHER" id="PTHR43798">
    <property type="entry name" value="MONOACYLGLYCEROL LIPASE"/>
    <property type="match status" value="1"/>
</dbReference>
<dbReference type="RefSeq" id="WP_101435251.1">
    <property type="nucleotide sequence ID" value="NZ_JACJHR010000022.1"/>
</dbReference>